<dbReference type="RefSeq" id="WP_203685200.1">
    <property type="nucleotide sequence ID" value="NZ_BOMW01000115.1"/>
</dbReference>
<dbReference type="AlphaFoldDB" id="A0A919NES8"/>
<dbReference type="EMBL" id="BOMW01000115">
    <property type="protein sequence ID" value="GIF09913.1"/>
    <property type="molecule type" value="Genomic_DNA"/>
</dbReference>
<dbReference type="Gene3D" id="1.25.10.10">
    <property type="entry name" value="Leucine-rich Repeat Variant"/>
    <property type="match status" value="3"/>
</dbReference>
<keyword evidence="2" id="KW-1185">Reference proteome</keyword>
<dbReference type="Proteomes" id="UP000629619">
    <property type="component" value="Unassembled WGS sequence"/>
</dbReference>
<evidence type="ECO:0008006" key="3">
    <source>
        <dbReference type="Google" id="ProtNLM"/>
    </source>
</evidence>
<sequence length="512" mass="54425">MDDLLVALAGNPALPPALVDRLIGPAGEDLAHALAYRTDLTTAQVRALAVRSESAAVVLARDGRLTAEDLESVFPHLRGTAAYLQLALLDEGRGRPEWARRLAAEANPDIRQKLAACPDLPPEISEVLAADPDPEVVAELALHTTDPELLARLAGHRHAEVRIMVAANPDTPPDRLAALVANDSPAEACLVCDREPIPFVHAPHCDREDCTLLPGMSCDGSHESAVHSLRQRAVDNLGTPMSALVGFADEPSMSLRWALAARPDLPPEVAGRLAGDPVPGVRYHLADNPALPVELMRRLAADPSHEVRRRLADNPRLPLDVLAEVARTTRIGPALLPRIAAATYAEVLDLTENPDPEVRMLLAARRDLPPEVRDKLAADPDAKVVAAVAGHPGLGAELLSRMVATHGVRVQSSVAANPDAPGDLLLDLARRDPRVPKALREVARHPNAEAGALEHCLADERARPIAAGHPALPAERVAALLADPDPQVAESAAGNPSLPVEAMARLISDRAR</sequence>
<proteinExistence type="predicted"/>
<evidence type="ECO:0000313" key="1">
    <source>
        <dbReference type="EMBL" id="GIF09913.1"/>
    </source>
</evidence>
<protein>
    <recommendedName>
        <fullName evidence="3">Leucine rich repeat (LRR) protein</fullName>
    </recommendedName>
</protein>
<reference evidence="1" key="1">
    <citation type="submission" date="2021-01" db="EMBL/GenBank/DDBJ databases">
        <title>Whole genome shotgun sequence of Actinoplanes siamensis NBRC 109076.</title>
        <authorList>
            <person name="Komaki H."/>
            <person name="Tamura T."/>
        </authorList>
    </citation>
    <scope>NUCLEOTIDE SEQUENCE</scope>
    <source>
        <strain evidence="1">NBRC 109076</strain>
    </source>
</reference>
<evidence type="ECO:0000313" key="2">
    <source>
        <dbReference type="Proteomes" id="UP000629619"/>
    </source>
</evidence>
<dbReference type="Pfam" id="PF01816">
    <property type="entry name" value="LRV"/>
    <property type="match status" value="1"/>
</dbReference>
<dbReference type="InterPro" id="IPR011989">
    <property type="entry name" value="ARM-like"/>
</dbReference>
<organism evidence="1 2">
    <name type="scientific">Actinoplanes siamensis</name>
    <dbReference type="NCBI Taxonomy" id="1223317"/>
    <lineage>
        <taxon>Bacteria</taxon>
        <taxon>Bacillati</taxon>
        <taxon>Actinomycetota</taxon>
        <taxon>Actinomycetes</taxon>
        <taxon>Micromonosporales</taxon>
        <taxon>Micromonosporaceae</taxon>
        <taxon>Actinoplanes</taxon>
    </lineage>
</organism>
<accession>A0A919NES8</accession>
<dbReference type="InterPro" id="IPR004830">
    <property type="entry name" value="LRR_variant"/>
</dbReference>
<name>A0A919NES8_9ACTN</name>
<gene>
    <name evidence="1" type="ORF">Asi03nite_74510</name>
</gene>
<comment type="caution">
    <text evidence="1">The sequence shown here is derived from an EMBL/GenBank/DDBJ whole genome shotgun (WGS) entry which is preliminary data.</text>
</comment>